<dbReference type="Proteomes" id="UP001367508">
    <property type="component" value="Unassembled WGS sequence"/>
</dbReference>
<dbReference type="EMBL" id="JAYMYQ010000003">
    <property type="protein sequence ID" value="KAK7344856.1"/>
    <property type="molecule type" value="Genomic_DNA"/>
</dbReference>
<gene>
    <name evidence="1" type="ORF">VNO77_15012</name>
</gene>
<evidence type="ECO:0000313" key="1">
    <source>
        <dbReference type="EMBL" id="KAK7344856.1"/>
    </source>
</evidence>
<name>A0AAN9QS71_CANGL</name>
<protein>
    <submittedName>
        <fullName evidence="1">Uncharacterized protein</fullName>
    </submittedName>
</protein>
<organism evidence="1 2">
    <name type="scientific">Canavalia gladiata</name>
    <name type="common">Sword bean</name>
    <name type="synonym">Dolichos gladiatus</name>
    <dbReference type="NCBI Taxonomy" id="3824"/>
    <lineage>
        <taxon>Eukaryota</taxon>
        <taxon>Viridiplantae</taxon>
        <taxon>Streptophyta</taxon>
        <taxon>Embryophyta</taxon>
        <taxon>Tracheophyta</taxon>
        <taxon>Spermatophyta</taxon>
        <taxon>Magnoliopsida</taxon>
        <taxon>eudicotyledons</taxon>
        <taxon>Gunneridae</taxon>
        <taxon>Pentapetalae</taxon>
        <taxon>rosids</taxon>
        <taxon>fabids</taxon>
        <taxon>Fabales</taxon>
        <taxon>Fabaceae</taxon>
        <taxon>Papilionoideae</taxon>
        <taxon>50 kb inversion clade</taxon>
        <taxon>NPAAA clade</taxon>
        <taxon>indigoferoid/millettioid clade</taxon>
        <taxon>Phaseoleae</taxon>
        <taxon>Canavalia</taxon>
    </lineage>
</organism>
<dbReference type="AlphaFoldDB" id="A0AAN9QS71"/>
<keyword evidence="2" id="KW-1185">Reference proteome</keyword>
<sequence length="135" mass="15155">MGHLGLCALPTWNWKMGSSTDTYILVADYTCIGVAGRVAWTVLFPKVHLLQVSILPPLMLWQQLTMFLGRVTHEGCVCMCNGRLTPVSEVDSGAIRRKAIFIYERDDISHNCMMEMENKPESNEGEVLLPIKVQS</sequence>
<reference evidence="1 2" key="1">
    <citation type="submission" date="2024-01" db="EMBL/GenBank/DDBJ databases">
        <title>The genomes of 5 underutilized Papilionoideae crops provide insights into root nodulation and disease resistanc.</title>
        <authorList>
            <person name="Jiang F."/>
        </authorList>
    </citation>
    <scope>NUCLEOTIDE SEQUENCE [LARGE SCALE GENOMIC DNA]</scope>
    <source>
        <strain evidence="1">LVBAO_FW01</strain>
        <tissue evidence="1">Leaves</tissue>
    </source>
</reference>
<accession>A0AAN9QS71</accession>
<proteinExistence type="predicted"/>
<comment type="caution">
    <text evidence="1">The sequence shown here is derived from an EMBL/GenBank/DDBJ whole genome shotgun (WGS) entry which is preliminary data.</text>
</comment>
<evidence type="ECO:0000313" key="2">
    <source>
        <dbReference type="Proteomes" id="UP001367508"/>
    </source>
</evidence>